<dbReference type="Pfam" id="PF14559">
    <property type="entry name" value="TPR_19"/>
    <property type="match status" value="1"/>
</dbReference>
<evidence type="ECO:0000256" key="1">
    <source>
        <dbReference type="SAM" id="MobiDB-lite"/>
    </source>
</evidence>
<dbReference type="HOGENOM" id="CLU_099814_0_0_6"/>
<evidence type="ECO:0000313" key="3">
    <source>
        <dbReference type="Proteomes" id="UP000008315"/>
    </source>
</evidence>
<name>G4T0W5_META2</name>
<gene>
    <name evidence="2" type="ordered locus">MEALZ_1712</name>
</gene>
<dbReference type="InterPro" id="IPR011990">
    <property type="entry name" value="TPR-like_helical_dom_sf"/>
</dbReference>
<feature type="region of interest" description="Disordered" evidence="1">
    <location>
        <begin position="28"/>
        <end position="60"/>
    </location>
</feature>
<accession>G4T0W5</accession>
<feature type="compositionally biased region" description="Low complexity" evidence="1">
    <location>
        <begin position="49"/>
        <end position="60"/>
    </location>
</feature>
<dbReference type="PATRIC" id="fig|271065.3.peg.1755"/>
<dbReference type="Proteomes" id="UP000008315">
    <property type="component" value="Chromosome"/>
</dbReference>
<keyword evidence="3" id="KW-1185">Reference proteome</keyword>
<organism evidence="2 3">
    <name type="scientific">Methylotuvimicrobium alcaliphilum (strain DSM 19304 / NCIMB 14124 / VKM B-2133 / 20Z)</name>
    <name type="common">Methylomicrobium alcaliphilum</name>
    <dbReference type="NCBI Taxonomy" id="1091494"/>
    <lineage>
        <taxon>Bacteria</taxon>
        <taxon>Pseudomonadati</taxon>
        <taxon>Pseudomonadota</taxon>
        <taxon>Gammaproteobacteria</taxon>
        <taxon>Methylococcales</taxon>
        <taxon>Methylococcaceae</taxon>
        <taxon>Methylotuvimicrobium</taxon>
    </lineage>
</organism>
<dbReference type="KEGG" id="mah:MEALZ_1712"/>
<protein>
    <submittedName>
        <fullName evidence="2">Uncharacterized protein</fullName>
    </submittedName>
</protein>
<reference evidence="3" key="1">
    <citation type="journal article" date="2012" name="J. Bacteriol.">
        <title>Genome sequence of the haloalkaliphilic methanotrophic bacterium Methylomicrobium alcaliphilum 20Z.</title>
        <authorList>
            <person name="Vuilleumier S."/>
            <person name="Khmelenina V.N."/>
            <person name="Bringel F."/>
            <person name="Reshetnikov A.S."/>
            <person name="Lajus A."/>
            <person name="Mangenot S."/>
            <person name="Rouy Z."/>
            <person name="Op den Camp H.J."/>
            <person name="Jetten M.S."/>
            <person name="Dispirito A.A."/>
            <person name="Dunfield P."/>
            <person name="Klotz M.G."/>
            <person name="Semrau J.D."/>
            <person name="Stein L.Y."/>
            <person name="Barbe V."/>
            <person name="Medigue C."/>
            <person name="Trotsenko Y.A."/>
            <person name="Kalyuzhnaya M.G."/>
        </authorList>
    </citation>
    <scope>NUCLEOTIDE SEQUENCE [LARGE SCALE GENOMIC DNA]</scope>
    <source>
        <strain evidence="3">DSM 19304 / NCIMB 14124 / VKM B-2133 / 20Z</strain>
    </source>
</reference>
<dbReference type="EMBL" id="FO082060">
    <property type="protein sequence ID" value="CCE23399.1"/>
    <property type="molecule type" value="Genomic_DNA"/>
</dbReference>
<dbReference type="SUPFAM" id="SSF48452">
    <property type="entry name" value="TPR-like"/>
    <property type="match status" value="1"/>
</dbReference>
<dbReference type="STRING" id="1091494.MEALZ_1712"/>
<sequence length="179" mass="19085">MLPMLAVGCAGLTGQQVPAPVEPYYKTPVQQPPKPIVKEKPVAPPEVKTAPSLPSAPPAWATPAEKVQSTHLSPVAIAMISDADRSAGVGNLDSAAAVLERGLRIEPRNATLIYKLAEVRLKQAKPKQAEDLAKKSAILAGSDKALKKRCWQLIAEAKKMQGDLSGATDAEQRARELIR</sequence>
<dbReference type="AlphaFoldDB" id="G4T0W5"/>
<evidence type="ECO:0000313" key="2">
    <source>
        <dbReference type="EMBL" id="CCE23399.1"/>
    </source>
</evidence>
<dbReference type="Gene3D" id="1.25.40.10">
    <property type="entry name" value="Tetratricopeptide repeat domain"/>
    <property type="match status" value="1"/>
</dbReference>
<proteinExistence type="predicted"/>